<feature type="compositionally biased region" description="Basic and acidic residues" evidence="1">
    <location>
        <begin position="152"/>
        <end position="162"/>
    </location>
</feature>
<dbReference type="Proteomes" id="UP000095751">
    <property type="component" value="Unassembled WGS sequence"/>
</dbReference>
<gene>
    <name evidence="2" type="ORF">FRACYDRAFT_215832</name>
</gene>
<evidence type="ECO:0000256" key="1">
    <source>
        <dbReference type="SAM" id="MobiDB-lite"/>
    </source>
</evidence>
<evidence type="ECO:0000313" key="3">
    <source>
        <dbReference type="Proteomes" id="UP000095751"/>
    </source>
</evidence>
<sequence>MISHYHQMFLRYAQTHPKSLGLSLLGGTTLMSIILFKIIDDGHEDYNYAKKRSNDPNNQTKMTMDGARLIAMLENAKESSSKENVENAVNAQEQFMLPGRHRNVPKFMDKIDRRSLEILKKQHYKIDNEDDDEYEEDYDYEDDDEDDVDEEWNSRRKLKEDGSGSAGEETAIDFWK</sequence>
<evidence type="ECO:0000313" key="2">
    <source>
        <dbReference type="EMBL" id="OEU21706.1"/>
    </source>
</evidence>
<keyword evidence="3" id="KW-1185">Reference proteome</keyword>
<dbReference type="InParanoid" id="A0A1E7FU73"/>
<proteinExistence type="predicted"/>
<dbReference type="AlphaFoldDB" id="A0A1E7FU73"/>
<protein>
    <submittedName>
        <fullName evidence="2">Uncharacterized protein</fullName>
    </submittedName>
</protein>
<organism evidence="2 3">
    <name type="scientific">Fragilariopsis cylindrus CCMP1102</name>
    <dbReference type="NCBI Taxonomy" id="635003"/>
    <lineage>
        <taxon>Eukaryota</taxon>
        <taxon>Sar</taxon>
        <taxon>Stramenopiles</taxon>
        <taxon>Ochrophyta</taxon>
        <taxon>Bacillariophyta</taxon>
        <taxon>Bacillariophyceae</taxon>
        <taxon>Bacillariophycidae</taxon>
        <taxon>Bacillariales</taxon>
        <taxon>Bacillariaceae</taxon>
        <taxon>Fragilariopsis</taxon>
    </lineage>
</organism>
<feature type="region of interest" description="Disordered" evidence="1">
    <location>
        <begin position="125"/>
        <end position="176"/>
    </location>
</feature>
<dbReference type="EMBL" id="KV784353">
    <property type="protein sequence ID" value="OEU21706.1"/>
    <property type="molecule type" value="Genomic_DNA"/>
</dbReference>
<reference evidence="2 3" key="1">
    <citation type="submission" date="2016-09" db="EMBL/GenBank/DDBJ databases">
        <title>Extensive genetic diversity and differential bi-allelic expression allows diatom success in the polar Southern Ocean.</title>
        <authorList>
            <consortium name="DOE Joint Genome Institute"/>
            <person name="Mock T."/>
            <person name="Otillar R.P."/>
            <person name="Strauss J."/>
            <person name="Dupont C."/>
            <person name="Frickenhaus S."/>
            <person name="Maumus F."/>
            <person name="Mcmullan M."/>
            <person name="Sanges R."/>
            <person name="Schmutz J."/>
            <person name="Toseland A."/>
            <person name="Valas R."/>
            <person name="Veluchamy A."/>
            <person name="Ward B.J."/>
            <person name="Allen A."/>
            <person name="Barry K."/>
            <person name="Falciatore A."/>
            <person name="Ferrante M."/>
            <person name="Fortunato A.E."/>
            <person name="Gloeckner G."/>
            <person name="Gruber A."/>
            <person name="Hipkin R."/>
            <person name="Janech M."/>
            <person name="Kroth P."/>
            <person name="Leese F."/>
            <person name="Lindquist E."/>
            <person name="Lyon B.R."/>
            <person name="Martin J."/>
            <person name="Mayer C."/>
            <person name="Parker M."/>
            <person name="Quesneville H."/>
            <person name="Raymond J."/>
            <person name="Uhlig C."/>
            <person name="Valentin K.U."/>
            <person name="Worden A.Z."/>
            <person name="Armbrust E.V."/>
            <person name="Bowler C."/>
            <person name="Green B."/>
            <person name="Moulton V."/>
            <person name="Van Oosterhout C."/>
            <person name="Grigoriev I."/>
        </authorList>
    </citation>
    <scope>NUCLEOTIDE SEQUENCE [LARGE SCALE GENOMIC DNA]</scope>
    <source>
        <strain evidence="2 3">CCMP1102</strain>
    </source>
</reference>
<accession>A0A1E7FU73</accession>
<dbReference type="KEGG" id="fcy:FRACYDRAFT_215832"/>
<feature type="compositionally biased region" description="Acidic residues" evidence="1">
    <location>
        <begin position="128"/>
        <end position="151"/>
    </location>
</feature>
<name>A0A1E7FU73_9STRA</name>
<dbReference type="OrthoDB" id="48421at2759"/>